<gene>
    <name evidence="1" type="ORF">P879_11915</name>
</gene>
<comment type="caution">
    <text evidence="1">The sequence shown here is derived from an EMBL/GenBank/DDBJ whole genome shotgun (WGS) entry which is preliminary data.</text>
</comment>
<dbReference type="Proteomes" id="UP000699462">
    <property type="component" value="Unassembled WGS sequence"/>
</dbReference>
<dbReference type="EMBL" id="JTDF01021007">
    <property type="protein sequence ID" value="KAF8562361.1"/>
    <property type="molecule type" value="Genomic_DNA"/>
</dbReference>
<accession>A0A8T0D6U7</accession>
<sequence>MKTGEKFIRKEPKSLEEAVGTARAYAAAANATGNSLSNNFDAMAISVCEPRPAWNVSDSHGRPPNCVYCQRFGSAAQRCGHNSPSPMRSPRSRTYWPLSRRMNRGFTTPPGRSHDTLVSFVPSIACPNSQSLLFCSVGLNGCSSLTILDNGAACSLVCSRFCPEIRPHQRELRTANGTVLQAKGSARVKVTIGNRTVAREACVSDAIPWDGIIRPDVLVKTGCTIDVQRRILRISGENVKLPPSGSLAEERNPEL</sequence>
<dbReference type="AlphaFoldDB" id="A0A8T0D6U7"/>
<evidence type="ECO:0000313" key="1">
    <source>
        <dbReference type="EMBL" id="KAF8562361.1"/>
    </source>
</evidence>
<evidence type="ECO:0000313" key="2">
    <source>
        <dbReference type="Proteomes" id="UP000699462"/>
    </source>
</evidence>
<dbReference type="SUPFAM" id="SSF50630">
    <property type="entry name" value="Acid proteases"/>
    <property type="match status" value="1"/>
</dbReference>
<dbReference type="Gene3D" id="2.40.70.10">
    <property type="entry name" value="Acid Proteases"/>
    <property type="match status" value="1"/>
</dbReference>
<proteinExistence type="predicted"/>
<protein>
    <recommendedName>
        <fullName evidence="3">Peptidase A2 domain-containing protein</fullName>
    </recommendedName>
</protein>
<evidence type="ECO:0008006" key="3">
    <source>
        <dbReference type="Google" id="ProtNLM"/>
    </source>
</evidence>
<organism evidence="1 2">
    <name type="scientific">Paragonimus westermani</name>
    <dbReference type="NCBI Taxonomy" id="34504"/>
    <lineage>
        <taxon>Eukaryota</taxon>
        <taxon>Metazoa</taxon>
        <taxon>Spiralia</taxon>
        <taxon>Lophotrochozoa</taxon>
        <taxon>Platyhelminthes</taxon>
        <taxon>Trematoda</taxon>
        <taxon>Digenea</taxon>
        <taxon>Plagiorchiida</taxon>
        <taxon>Troglotremata</taxon>
        <taxon>Troglotrematidae</taxon>
        <taxon>Paragonimus</taxon>
    </lineage>
</organism>
<reference evidence="1 2" key="1">
    <citation type="submission" date="2019-07" db="EMBL/GenBank/DDBJ databases">
        <title>Annotation for the trematode Paragonimus westermani.</title>
        <authorList>
            <person name="Choi Y.-J."/>
        </authorList>
    </citation>
    <scope>NUCLEOTIDE SEQUENCE [LARGE SCALE GENOMIC DNA]</scope>
    <source>
        <strain evidence="1">180907_Pwestermani</strain>
    </source>
</reference>
<dbReference type="InterPro" id="IPR021109">
    <property type="entry name" value="Peptidase_aspartic_dom_sf"/>
</dbReference>
<dbReference type="OrthoDB" id="6266578at2759"/>
<keyword evidence="2" id="KW-1185">Reference proteome</keyword>
<name>A0A8T0D6U7_9TREM</name>